<evidence type="ECO:0000313" key="2">
    <source>
        <dbReference type="EMBL" id="CAH9091626.1"/>
    </source>
</evidence>
<dbReference type="AlphaFoldDB" id="A0AAV0D402"/>
<dbReference type="Proteomes" id="UP001152523">
    <property type="component" value="Unassembled WGS sequence"/>
</dbReference>
<reference evidence="2" key="1">
    <citation type="submission" date="2022-07" db="EMBL/GenBank/DDBJ databases">
        <authorList>
            <person name="Macas J."/>
            <person name="Novak P."/>
            <person name="Neumann P."/>
        </authorList>
    </citation>
    <scope>NUCLEOTIDE SEQUENCE</scope>
</reference>
<feature type="region of interest" description="Disordered" evidence="1">
    <location>
        <begin position="1"/>
        <end position="101"/>
    </location>
</feature>
<feature type="compositionally biased region" description="Polar residues" evidence="1">
    <location>
        <begin position="14"/>
        <end position="29"/>
    </location>
</feature>
<organism evidence="2 3">
    <name type="scientific">Cuscuta epithymum</name>
    <dbReference type="NCBI Taxonomy" id="186058"/>
    <lineage>
        <taxon>Eukaryota</taxon>
        <taxon>Viridiplantae</taxon>
        <taxon>Streptophyta</taxon>
        <taxon>Embryophyta</taxon>
        <taxon>Tracheophyta</taxon>
        <taxon>Spermatophyta</taxon>
        <taxon>Magnoliopsida</taxon>
        <taxon>eudicotyledons</taxon>
        <taxon>Gunneridae</taxon>
        <taxon>Pentapetalae</taxon>
        <taxon>asterids</taxon>
        <taxon>lamiids</taxon>
        <taxon>Solanales</taxon>
        <taxon>Convolvulaceae</taxon>
        <taxon>Cuscuteae</taxon>
        <taxon>Cuscuta</taxon>
        <taxon>Cuscuta subgen. Cuscuta</taxon>
    </lineage>
</organism>
<protein>
    <recommendedName>
        <fullName evidence="4">Mitochondrial protein</fullName>
    </recommendedName>
</protein>
<keyword evidence="3" id="KW-1185">Reference proteome</keyword>
<proteinExistence type="predicted"/>
<evidence type="ECO:0000256" key="1">
    <source>
        <dbReference type="SAM" id="MobiDB-lite"/>
    </source>
</evidence>
<accession>A0AAV0D402</accession>
<evidence type="ECO:0008006" key="4">
    <source>
        <dbReference type="Google" id="ProtNLM"/>
    </source>
</evidence>
<sequence>MLRGTSLGKASPVKHTSAQQDSPNISNPASLRPPTNPTASHPPVLATYHRRPKQKLTTPSLPITPNTATSTDIPTPNTSMSTLDHHHDPHPSPPKRTHPMTLRPRKQANNVVTHSSLPHHIIPTCASQALQVPEWRETMSVEFYALVKQGTWELVPAQPGQNVVGCKWVYTVKYKSDGSIP</sequence>
<name>A0AAV0D402_9ASTE</name>
<evidence type="ECO:0000313" key="3">
    <source>
        <dbReference type="Proteomes" id="UP001152523"/>
    </source>
</evidence>
<gene>
    <name evidence="2" type="ORF">CEPIT_LOCUS11782</name>
</gene>
<dbReference type="EMBL" id="CAMAPF010000069">
    <property type="protein sequence ID" value="CAH9091626.1"/>
    <property type="molecule type" value="Genomic_DNA"/>
</dbReference>
<comment type="caution">
    <text evidence="2">The sequence shown here is derived from an EMBL/GenBank/DDBJ whole genome shotgun (WGS) entry which is preliminary data.</text>
</comment>
<feature type="compositionally biased region" description="Polar residues" evidence="1">
    <location>
        <begin position="55"/>
        <end position="82"/>
    </location>
</feature>